<evidence type="ECO:0008006" key="3">
    <source>
        <dbReference type="Google" id="ProtNLM"/>
    </source>
</evidence>
<protein>
    <recommendedName>
        <fullName evidence="3">Lipoprotein</fullName>
    </recommendedName>
</protein>
<gene>
    <name evidence="2" type="ORF">UFOVP181_58</name>
    <name evidence="1" type="ORF">UFOVP57_104</name>
</gene>
<sequence length="127" mass="14399">MKKLFVILALVSLSGCSTILDNFPSRWDVNQAKSITDIQQQARRFDCKGDQVAQINNLDQTVEWFVIYSQTKPTRDITKLTETLQTTVVEYKERASNGPVSPLYCDLKVKIIKQQTDILAGSVQGRF</sequence>
<name>A0A6J5KVH2_9CAUD</name>
<reference evidence="1" key="1">
    <citation type="submission" date="2020-04" db="EMBL/GenBank/DDBJ databases">
        <authorList>
            <person name="Chiriac C."/>
            <person name="Salcher M."/>
            <person name="Ghai R."/>
            <person name="Kavagutti S V."/>
        </authorList>
    </citation>
    <scope>NUCLEOTIDE SEQUENCE</scope>
</reference>
<accession>A0A6J5KVH2</accession>
<dbReference type="EMBL" id="LR796187">
    <property type="protein sequence ID" value="CAB4125352.1"/>
    <property type="molecule type" value="Genomic_DNA"/>
</dbReference>
<evidence type="ECO:0000313" key="2">
    <source>
        <dbReference type="EMBL" id="CAB5208526.1"/>
    </source>
</evidence>
<organism evidence="1">
    <name type="scientific">uncultured Caudovirales phage</name>
    <dbReference type="NCBI Taxonomy" id="2100421"/>
    <lineage>
        <taxon>Viruses</taxon>
        <taxon>Duplodnaviria</taxon>
        <taxon>Heunggongvirae</taxon>
        <taxon>Uroviricota</taxon>
        <taxon>Caudoviricetes</taxon>
        <taxon>Peduoviridae</taxon>
        <taxon>Maltschvirus</taxon>
        <taxon>Maltschvirus maltsch</taxon>
    </lineage>
</organism>
<dbReference type="PROSITE" id="PS51257">
    <property type="entry name" value="PROKAR_LIPOPROTEIN"/>
    <property type="match status" value="1"/>
</dbReference>
<proteinExistence type="predicted"/>
<dbReference type="EMBL" id="LR798231">
    <property type="protein sequence ID" value="CAB5208526.1"/>
    <property type="molecule type" value="Genomic_DNA"/>
</dbReference>
<evidence type="ECO:0000313" key="1">
    <source>
        <dbReference type="EMBL" id="CAB4125352.1"/>
    </source>
</evidence>